<reference evidence="3 4" key="1">
    <citation type="submission" date="2020-10" db="EMBL/GenBank/DDBJ databases">
        <title>Sequencing the genomes of 1000 actinobacteria strains.</title>
        <authorList>
            <person name="Klenk H.-P."/>
        </authorList>
    </citation>
    <scope>NUCLEOTIDE SEQUENCE [LARGE SCALE GENOMIC DNA]</scope>
    <source>
        <strain evidence="3 4">DSM 15666</strain>
    </source>
</reference>
<dbReference type="Proteomes" id="UP000643525">
    <property type="component" value="Unassembled WGS sequence"/>
</dbReference>
<feature type="transmembrane region" description="Helical" evidence="2">
    <location>
        <begin position="109"/>
        <end position="127"/>
    </location>
</feature>
<name>A0ABR9JFB7_9MICC</name>
<keyword evidence="2" id="KW-0472">Membrane</keyword>
<proteinExistence type="predicted"/>
<dbReference type="RefSeq" id="WP_225939066.1">
    <property type="nucleotide sequence ID" value="NZ_BAAALJ010000002.1"/>
</dbReference>
<evidence type="ECO:0000256" key="2">
    <source>
        <dbReference type="SAM" id="Phobius"/>
    </source>
</evidence>
<keyword evidence="2" id="KW-0812">Transmembrane</keyword>
<feature type="transmembrane region" description="Helical" evidence="2">
    <location>
        <begin position="53"/>
        <end position="71"/>
    </location>
</feature>
<feature type="transmembrane region" description="Helical" evidence="2">
    <location>
        <begin position="30"/>
        <end position="47"/>
    </location>
</feature>
<evidence type="ECO:0000313" key="3">
    <source>
        <dbReference type="EMBL" id="MBE1524627.1"/>
    </source>
</evidence>
<sequence length="140" mass="14934">MTRTRAMPTVAGHTRRASPHRPPGHDYARGAVRFVVEIIAWIATAWALWPHSILLAIAAVAVLVALPAVFGTPGDRPGGDAPVSAPGGVTVLIVFIHLGAAATAAWAVWPFWVAVGVTALCITVVFTEQTRWEALNRSRR</sequence>
<gene>
    <name evidence="3" type="ORF">H4W27_001745</name>
</gene>
<evidence type="ECO:0000256" key="1">
    <source>
        <dbReference type="SAM" id="MobiDB-lite"/>
    </source>
</evidence>
<protein>
    <submittedName>
        <fullName evidence="3">Fatty acid desaturase</fullName>
    </submittedName>
</protein>
<dbReference type="EMBL" id="JADBED010000001">
    <property type="protein sequence ID" value="MBE1524627.1"/>
    <property type="molecule type" value="Genomic_DNA"/>
</dbReference>
<evidence type="ECO:0000313" key="4">
    <source>
        <dbReference type="Proteomes" id="UP000643525"/>
    </source>
</evidence>
<feature type="transmembrane region" description="Helical" evidence="2">
    <location>
        <begin position="83"/>
        <end position="103"/>
    </location>
</feature>
<accession>A0ABR9JFB7</accession>
<keyword evidence="4" id="KW-1185">Reference proteome</keyword>
<organism evidence="3 4">
    <name type="scientific">Nesterenkonia lutea</name>
    <dbReference type="NCBI Taxonomy" id="272919"/>
    <lineage>
        <taxon>Bacteria</taxon>
        <taxon>Bacillati</taxon>
        <taxon>Actinomycetota</taxon>
        <taxon>Actinomycetes</taxon>
        <taxon>Micrococcales</taxon>
        <taxon>Micrococcaceae</taxon>
        <taxon>Nesterenkonia</taxon>
    </lineage>
</organism>
<keyword evidence="2" id="KW-1133">Transmembrane helix</keyword>
<comment type="caution">
    <text evidence="3">The sequence shown here is derived from an EMBL/GenBank/DDBJ whole genome shotgun (WGS) entry which is preliminary data.</text>
</comment>
<feature type="region of interest" description="Disordered" evidence="1">
    <location>
        <begin position="1"/>
        <end position="23"/>
    </location>
</feature>